<name>A0A8J6HAR8_TENMO</name>
<evidence type="ECO:0000256" key="1">
    <source>
        <dbReference type="SAM" id="MobiDB-lite"/>
    </source>
</evidence>
<organism evidence="2 3">
    <name type="scientific">Tenebrio molitor</name>
    <name type="common">Yellow mealworm beetle</name>
    <dbReference type="NCBI Taxonomy" id="7067"/>
    <lineage>
        <taxon>Eukaryota</taxon>
        <taxon>Metazoa</taxon>
        <taxon>Ecdysozoa</taxon>
        <taxon>Arthropoda</taxon>
        <taxon>Hexapoda</taxon>
        <taxon>Insecta</taxon>
        <taxon>Pterygota</taxon>
        <taxon>Neoptera</taxon>
        <taxon>Endopterygota</taxon>
        <taxon>Coleoptera</taxon>
        <taxon>Polyphaga</taxon>
        <taxon>Cucujiformia</taxon>
        <taxon>Tenebrionidae</taxon>
        <taxon>Tenebrio</taxon>
    </lineage>
</organism>
<keyword evidence="3" id="KW-1185">Reference proteome</keyword>
<evidence type="ECO:0000313" key="3">
    <source>
        <dbReference type="Proteomes" id="UP000719412"/>
    </source>
</evidence>
<dbReference type="EMBL" id="JABDTM020027195">
    <property type="protein sequence ID" value="KAH0810886.1"/>
    <property type="molecule type" value="Genomic_DNA"/>
</dbReference>
<comment type="caution">
    <text evidence="2">The sequence shown here is derived from an EMBL/GenBank/DDBJ whole genome shotgun (WGS) entry which is preliminary data.</text>
</comment>
<feature type="region of interest" description="Disordered" evidence="1">
    <location>
        <begin position="345"/>
        <end position="368"/>
    </location>
</feature>
<reference evidence="2" key="2">
    <citation type="submission" date="2021-08" db="EMBL/GenBank/DDBJ databases">
        <authorList>
            <person name="Eriksson T."/>
        </authorList>
    </citation>
    <scope>NUCLEOTIDE SEQUENCE</scope>
    <source>
        <strain evidence="2">Stoneville</strain>
        <tissue evidence="2">Whole head</tissue>
    </source>
</reference>
<dbReference type="AlphaFoldDB" id="A0A8J6HAR8"/>
<evidence type="ECO:0000313" key="2">
    <source>
        <dbReference type="EMBL" id="KAH0810886.1"/>
    </source>
</evidence>
<reference evidence="2" key="1">
    <citation type="journal article" date="2020" name="J Insects Food Feed">
        <title>The yellow mealworm (Tenebrio molitor) genome: a resource for the emerging insects as food and feed industry.</title>
        <authorList>
            <person name="Eriksson T."/>
            <person name="Andere A."/>
            <person name="Kelstrup H."/>
            <person name="Emery V."/>
            <person name="Picard C."/>
        </authorList>
    </citation>
    <scope>NUCLEOTIDE SEQUENCE</scope>
    <source>
        <strain evidence="2">Stoneville</strain>
        <tissue evidence="2">Whole head</tissue>
    </source>
</reference>
<accession>A0A8J6HAR8</accession>
<dbReference type="Proteomes" id="UP000719412">
    <property type="component" value="Unassembled WGS sequence"/>
</dbReference>
<protein>
    <submittedName>
        <fullName evidence="2">Uncharacterized protein</fullName>
    </submittedName>
</protein>
<feature type="compositionally biased region" description="Basic and acidic residues" evidence="1">
    <location>
        <begin position="358"/>
        <end position="368"/>
    </location>
</feature>
<sequence length="532" mass="59862">MIASTHPQAPSREMETFKKRKGQFIYAPLDGGVQKRRPLKKIGKCQFDVCHITPNQSQTYQKIPIPSDPKRVANRCTRMSHPLLFNFKRVGLHFVEFDFSVAKFAFQWPQDHRLSRNLSRTDVGDTFHIQSAPTTCEPGDLDVVLTVDIRKVWRSRWEINRKSSQREFPIQLSTRKPSSEPIWHTYPFSMVLCSWQLSSSLSLPFLSHNTWCQRLMMESPSEGSTRGQSLSGLDGRDVVDDDDTLTTLIGTSGLRGGFAVGQATVTTCPSGSGDQQLSDSQHPITTVTRPISSASIISGAAGSRARVARWSELPRDIFIPIKNNKRNPGLVHLEDDISRRSTVSVEISSRTPPVGESEQTRICRDDKRKDEEERDEFLSCRFGFCAGMTVEVLHFGCLSFRRYVQRASDRIPIESPPWPRQYRPNCFLMPLPILLLQRLLMRVGSARRHSLHPDRVLRMPPTPPPPAGNIIPGLGVLWEPACGCTWALPCGDGSPVAESTTEHLSLRLLSCQEVDRPKLNANTGRSNDNSRR</sequence>
<gene>
    <name evidence="2" type="ORF">GEV33_011904</name>
</gene>
<proteinExistence type="predicted"/>